<accession>A0A1G2U961</accession>
<dbReference type="PROSITE" id="PS51352">
    <property type="entry name" value="THIOREDOXIN_2"/>
    <property type="match status" value="1"/>
</dbReference>
<keyword evidence="2" id="KW-0732">Signal</keyword>
<gene>
    <name evidence="8" type="ORF">A3A26_03475</name>
</gene>
<keyword evidence="5" id="KW-0676">Redox-active center</keyword>
<evidence type="ECO:0000259" key="7">
    <source>
        <dbReference type="PROSITE" id="PS51352"/>
    </source>
</evidence>
<dbReference type="EMBL" id="MHWG01000006">
    <property type="protein sequence ID" value="OHB06014.1"/>
    <property type="molecule type" value="Genomic_DNA"/>
</dbReference>
<evidence type="ECO:0000256" key="4">
    <source>
        <dbReference type="ARBA" id="ARBA00023157"/>
    </source>
</evidence>
<keyword evidence="3" id="KW-0560">Oxidoreductase</keyword>
<evidence type="ECO:0000313" key="9">
    <source>
        <dbReference type="Proteomes" id="UP000177068"/>
    </source>
</evidence>
<dbReference type="InterPro" id="IPR013766">
    <property type="entry name" value="Thioredoxin_domain"/>
</dbReference>
<dbReference type="GO" id="GO:0016491">
    <property type="term" value="F:oxidoreductase activity"/>
    <property type="evidence" value="ECO:0007669"/>
    <property type="project" value="UniProtKB-KW"/>
</dbReference>
<evidence type="ECO:0000256" key="6">
    <source>
        <dbReference type="SAM" id="Phobius"/>
    </source>
</evidence>
<comment type="similarity">
    <text evidence="1">Belongs to the thioredoxin family. DsbA subfamily.</text>
</comment>
<feature type="domain" description="Thioredoxin" evidence="7">
    <location>
        <begin position="29"/>
        <end position="231"/>
    </location>
</feature>
<keyword evidence="6" id="KW-0472">Membrane</keyword>
<evidence type="ECO:0000313" key="8">
    <source>
        <dbReference type="EMBL" id="OHB06014.1"/>
    </source>
</evidence>
<keyword evidence="6" id="KW-0812">Transmembrane</keyword>
<organism evidence="8 9">
    <name type="scientific">Candidatus Zambryskibacteria bacterium RIFCSPLOWO2_01_FULL_47_14</name>
    <dbReference type="NCBI Taxonomy" id="1802763"/>
    <lineage>
        <taxon>Bacteria</taxon>
        <taxon>Candidatus Zambryskiibacteriota</taxon>
    </lineage>
</organism>
<dbReference type="PANTHER" id="PTHR13887:SF14">
    <property type="entry name" value="DISULFIDE BOND FORMATION PROTEIN D"/>
    <property type="match status" value="1"/>
</dbReference>
<name>A0A1G2U961_9BACT</name>
<evidence type="ECO:0000256" key="3">
    <source>
        <dbReference type="ARBA" id="ARBA00023002"/>
    </source>
</evidence>
<sequence length="231" mass="25011">MEQEPINKFTIPLAIVAAGALVAGAIYFGDGNQPTTNDRQSTTNTKIEVPGVTAEDHYLGSRSAKLVIVEYSDTECPFCKTFQNTMKNVLNAYPAEVAWVYRQLPISQLHSRAVKEAEATECAAELGGNQAFWNYLDELFRVTPSNDGLDPAELPRIAGTIGLDVPSFNTCLTSGKYTEIIKRGVEESYKAGIPLATPYSIILNQNGEVKGIINGAEPLASVEAKINALLK</sequence>
<dbReference type="Pfam" id="PF13462">
    <property type="entry name" value="Thioredoxin_4"/>
    <property type="match status" value="1"/>
</dbReference>
<evidence type="ECO:0000256" key="1">
    <source>
        <dbReference type="ARBA" id="ARBA00005791"/>
    </source>
</evidence>
<dbReference type="InterPro" id="IPR012336">
    <property type="entry name" value="Thioredoxin-like_fold"/>
</dbReference>
<keyword evidence="6" id="KW-1133">Transmembrane helix</keyword>
<dbReference type="InterPro" id="IPR036249">
    <property type="entry name" value="Thioredoxin-like_sf"/>
</dbReference>
<dbReference type="Proteomes" id="UP000177068">
    <property type="component" value="Unassembled WGS sequence"/>
</dbReference>
<proteinExistence type="inferred from homology"/>
<dbReference type="AlphaFoldDB" id="A0A1G2U961"/>
<evidence type="ECO:0000256" key="2">
    <source>
        <dbReference type="ARBA" id="ARBA00022729"/>
    </source>
</evidence>
<comment type="caution">
    <text evidence="8">The sequence shown here is derived from an EMBL/GenBank/DDBJ whole genome shotgun (WGS) entry which is preliminary data.</text>
</comment>
<evidence type="ECO:0000256" key="5">
    <source>
        <dbReference type="ARBA" id="ARBA00023284"/>
    </source>
</evidence>
<dbReference type="SUPFAM" id="SSF52833">
    <property type="entry name" value="Thioredoxin-like"/>
    <property type="match status" value="1"/>
</dbReference>
<dbReference type="Gene3D" id="3.40.30.10">
    <property type="entry name" value="Glutaredoxin"/>
    <property type="match status" value="1"/>
</dbReference>
<feature type="transmembrane region" description="Helical" evidence="6">
    <location>
        <begin position="9"/>
        <end position="29"/>
    </location>
</feature>
<dbReference type="PANTHER" id="PTHR13887">
    <property type="entry name" value="GLUTATHIONE S-TRANSFERASE KAPPA"/>
    <property type="match status" value="1"/>
</dbReference>
<reference evidence="8 9" key="1">
    <citation type="journal article" date="2016" name="Nat. Commun.">
        <title>Thousands of microbial genomes shed light on interconnected biogeochemical processes in an aquifer system.</title>
        <authorList>
            <person name="Anantharaman K."/>
            <person name="Brown C.T."/>
            <person name="Hug L.A."/>
            <person name="Sharon I."/>
            <person name="Castelle C.J."/>
            <person name="Probst A.J."/>
            <person name="Thomas B.C."/>
            <person name="Singh A."/>
            <person name="Wilkins M.J."/>
            <person name="Karaoz U."/>
            <person name="Brodie E.L."/>
            <person name="Williams K.H."/>
            <person name="Hubbard S.S."/>
            <person name="Banfield J.F."/>
        </authorList>
    </citation>
    <scope>NUCLEOTIDE SEQUENCE [LARGE SCALE GENOMIC DNA]</scope>
</reference>
<protein>
    <recommendedName>
        <fullName evidence="7">Thioredoxin domain-containing protein</fullName>
    </recommendedName>
</protein>
<keyword evidence="4" id="KW-1015">Disulfide bond</keyword>